<feature type="coiled-coil region" evidence="1">
    <location>
        <begin position="560"/>
        <end position="594"/>
    </location>
</feature>
<feature type="transmembrane region" description="Helical" evidence="2">
    <location>
        <begin position="389"/>
        <end position="408"/>
    </location>
</feature>
<keyword evidence="2" id="KW-1133">Transmembrane helix</keyword>
<evidence type="ECO:0000256" key="2">
    <source>
        <dbReference type="SAM" id="Phobius"/>
    </source>
</evidence>
<accession>A0A7W6JC29</accession>
<keyword evidence="4" id="KW-1185">Reference proteome</keyword>
<comment type="caution">
    <text evidence="3">The sequence shown here is derived from an EMBL/GenBank/DDBJ whole genome shotgun (WGS) entry which is preliminary data.</text>
</comment>
<dbReference type="AlphaFoldDB" id="A0A7W6JC29"/>
<feature type="transmembrane region" description="Helical" evidence="2">
    <location>
        <begin position="356"/>
        <end position="377"/>
    </location>
</feature>
<keyword evidence="1" id="KW-0175">Coiled coil</keyword>
<dbReference type="SUPFAM" id="SSF50156">
    <property type="entry name" value="PDZ domain-like"/>
    <property type="match status" value="1"/>
</dbReference>
<feature type="transmembrane region" description="Helical" evidence="2">
    <location>
        <begin position="325"/>
        <end position="344"/>
    </location>
</feature>
<feature type="transmembrane region" description="Helical" evidence="2">
    <location>
        <begin position="20"/>
        <end position="38"/>
    </location>
</feature>
<evidence type="ECO:0000313" key="4">
    <source>
        <dbReference type="Proteomes" id="UP000529946"/>
    </source>
</evidence>
<dbReference type="Proteomes" id="UP000529946">
    <property type="component" value="Unassembled WGS sequence"/>
</dbReference>
<dbReference type="RefSeq" id="WP_183203444.1">
    <property type="nucleotide sequence ID" value="NZ_BAAAER010000004.1"/>
</dbReference>
<feature type="transmembrane region" description="Helical" evidence="2">
    <location>
        <begin position="228"/>
        <end position="247"/>
    </location>
</feature>
<dbReference type="InterPro" id="IPR036034">
    <property type="entry name" value="PDZ_sf"/>
</dbReference>
<evidence type="ECO:0000256" key="1">
    <source>
        <dbReference type="SAM" id="Coils"/>
    </source>
</evidence>
<organism evidence="3 4">
    <name type="scientific">Brevundimonas lenta</name>
    <dbReference type="NCBI Taxonomy" id="424796"/>
    <lineage>
        <taxon>Bacteria</taxon>
        <taxon>Pseudomonadati</taxon>
        <taxon>Pseudomonadota</taxon>
        <taxon>Alphaproteobacteria</taxon>
        <taxon>Caulobacterales</taxon>
        <taxon>Caulobacteraceae</taxon>
        <taxon>Brevundimonas</taxon>
    </lineage>
</organism>
<dbReference type="EMBL" id="JACIDM010000001">
    <property type="protein sequence ID" value="MBB4082359.1"/>
    <property type="molecule type" value="Genomic_DNA"/>
</dbReference>
<feature type="transmembrane region" description="Helical" evidence="2">
    <location>
        <begin position="292"/>
        <end position="313"/>
    </location>
</feature>
<evidence type="ECO:0000313" key="3">
    <source>
        <dbReference type="EMBL" id="MBB4082359.1"/>
    </source>
</evidence>
<name>A0A7W6JC29_9CAUL</name>
<proteinExistence type="predicted"/>
<feature type="transmembrane region" description="Helical" evidence="2">
    <location>
        <begin position="159"/>
        <end position="179"/>
    </location>
</feature>
<feature type="transmembrane region" description="Helical" evidence="2">
    <location>
        <begin position="259"/>
        <end position="280"/>
    </location>
</feature>
<feature type="transmembrane region" description="Helical" evidence="2">
    <location>
        <begin position="185"/>
        <end position="207"/>
    </location>
</feature>
<keyword evidence="2" id="KW-0812">Transmembrane</keyword>
<gene>
    <name evidence="3" type="ORF">GGR12_001198</name>
</gene>
<feature type="transmembrane region" description="Helical" evidence="2">
    <location>
        <begin position="133"/>
        <end position="152"/>
    </location>
</feature>
<reference evidence="3 4" key="1">
    <citation type="submission" date="2020-08" db="EMBL/GenBank/DDBJ databases">
        <title>Genomic Encyclopedia of Type Strains, Phase IV (KMG-IV): sequencing the most valuable type-strain genomes for metagenomic binning, comparative biology and taxonomic classification.</title>
        <authorList>
            <person name="Goeker M."/>
        </authorList>
    </citation>
    <scope>NUCLEOTIDE SEQUENCE [LARGE SCALE GENOMIC DNA]</scope>
    <source>
        <strain evidence="3 4">DSM 23960</strain>
    </source>
</reference>
<protein>
    <submittedName>
        <fullName evidence="3">Uncharacterized protein</fullName>
    </submittedName>
</protein>
<keyword evidence="2" id="KW-0472">Membrane</keyword>
<sequence>MSEAAHPIAVTSGRLRLLKALALIIMLVSVVHDGMYVLTGLPFDKGLSTLGLSAGAAVDKGYIQVDGVTPDGAAEAAGIRTGDWVRFDRPSDAYRGRVAPGERFEVSVRADEGVRKVQLVAPPSRANSLRVETILSGATNILLALAGGLIALRSPRLSGVVLGAALGAMGLVGTYTFLWENHPALQIPLILLFSVIMSASPVLLIAFALMMRREAFGRPVGVPWRVMLWVYAGAQLATLVVQSWVSLAFTTLPLLGDGFLVNVLSQWAGFLIALVVLGLGWREATGAERTRFGFLFVALTLLFMAGSGVGLLINLTGNDFSLGNPLAVASHVFMAGGIAAFLYASLRHKVVDMGFAVNRTLVFGALSTALLFAFFFAEWGAEQVIPAEMREASLLASAGIAFALFLVFHKIRDWVEKGVETVFFRRWRDNEAELRRFVRQAAFVTRPDALRQSTVTAFSRFAGGADVALYSQATTGYELSAGIVPGLPTAPDPDLQLLVRLRADREALEDELPLGVALALPTLHRNELSGFFVLGPKPGGELYRPDEIEALAEAALRIGLDLHALRVEALEAESREQRQRAELLEQQVQRALMAGAARA</sequence>